<dbReference type="InterPro" id="IPR011057">
    <property type="entry name" value="Mss4-like_sf"/>
</dbReference>
<dbReference type="AlphaFoldDB" id="A0A3B0TPL9"/>
<evidence type="ECO:0000256" key="1">
    <source>
        <dbReference type="ARBA" id="ARBA00005495"/>
    </source>
</evidence>
<keyword evidence="2" id="KW-0479">Metal-binding</keyword>
<evidence type="ECO:0000256" key="2">
    <source>
        <dbReference type="ARBA" id="ARBA00022723"/>
    </source>
</evidence>
<dbReference type="PANTHER" id="PTHR33337:SF3">
    <property type="entry name" value="CENP-V_GFA DOMAIN-CONTAINING PROTEIN"/>
    <property type="match status" value="1"/>
</dbReference>
<dbReference type="Pfam" id="PF04828">
    <property type="entry name" value="GFA"/>
    <property type="match status" value="1"/>
</dbReference>
<evidence type="ECO:0000256" key="4">
    <source>
        <dbReference type="ARBA" id="ARBA00023239"/>
    </source>
</evidence>
<proteinExistence type="inferred from homology"/>
<comment type="similarity">
    <text evidence="1">Belongs to the Gfa family.</text>
</comment>
<feature type="domain" description="CENP-V/GFA" evidence="5">
    <location>
        <begin position="12"/>
        <end position="114"/>
    </location>
</feature>
<dbReference type="PROSITE" id="PS51891">
    <property type="entry name" value="CENP_V_GFA"/>
    <property type="match status" value="1"/>
</dbReference>
<dbReference type="Gene3D" id="3.90.1590.10">
    <property type="entry name" value="glutathione-dependent formaldehyde- activating enzyme (gfa)"/>
    <property type="match status" value="1"/>
</dbReference>
<dbReference type="InterPro" id="IPR006913">
    <property type="entry name" value="CENP-V/GFA"/>
</dbReference>
<sequence length="159" mass="17910">MNEKVALPPFPLTGGCQCKSVKYIVAGPPLVFYLCHCSECQKQSSSAFGQSMRVYKKDLSISGNLASFTRPGAWGNDLLCEFCPKCGTRLFHRRANYADTLNIKAGTLDDTSWLRPAGHIWTKSKQNWFEIPPQDLSYREQPESFDVLIARWRQMLGAA</sequence>
<name>A0A3B0TPL9_9ZZZZ</name>
<evidence type="ECO:0000256" key="3">
    <source>
        <dbReference type="ARBA" id="ARBA00022833"/>
    </source>
</evidence>
<evidence type="ECO:0000259" key="5">
    <source>
        <dbReference type="PROSITE" id="PS51891"/>
    </source>
</evidence>
<dbReference type="GO" id="GO:0046872">
    <property type="term" value="F:metal ion binding"/>
    <property type="evidence" value="ECO:0007669"/>
    <property type="project" value="UniProtKB-KW"/>
</dbReference>
<keyword evidence="4" id="KW-0456">Lyase</keyword>
<dbReference type="PROSITE" id="PS51257">
    <property type="entry name" value="PROKAR_LIPOPROTEIN"/>
    <property type="match status" value="1"/>
</dbReference>
<keyword evidence="3" id="KW-0862">Zinc</keyword>
<dbReference type="PANTHER" id="PTHR33337">
    <property type="entry name" value="GFA DOMAIN-CONTAINING PROTEIN"/>
    <property type="match status" value="1"/>
</dbReference>
<evidence type="ECO:0000313" key="6">
    <source>
        <dbReference type="EMBL" id="VAW18173.1"/>
    </source>
</evidence>
<dbReference type="GO" id="GO:0016846">
    <property type="term" value="F:carbon-sulfur lyase activity"/>
    <property type="evidence" value="ECO:0007669"/>
    <property type="project" value="InterPro"/>
</dbReference>
<organism evidence="6">
    <name type="scientific">hydrothermal vent metagenome</name>
    <dbReference type="NCBI Taxonomy" id="652676"/>
    <lineage>
        <taxon>unclassified sequences</taxon>
        <taxon>metagenomes</taxon>
        <taxon>ecological metagenomes</taxon>
    </lineage>
</organism>
<dbReference type="SUPFAM" id="SSF51316">
    <property type="entry name" value="Mss4-like"/>
    <property type="match status" value="1"/>
</dbReference>
<gene>
    <name evidence="6" type="ORF">MNBD_ALPHA12-1159</name>
</gene>
<reference evidence="6" key="1">
    <citation type="submission" date="2018-06" db="EMBL/GenBank/DDBJ databases">
        <authorList>
            <person name="Zhirakovskaya E."/>
        </authorList>
    </citation>
    <scope>NUCLEOTIDE SEQUENCE</scope>
</reference>
<dbReference type="EMBL" id="UOEO01000086">
    <property type="protein sequence ID" value="VAW18173.1"/>
    <property type="molecule type" value="Genomic_DNA"/>
</dbReference>
<accession>A0A3B0TPL9</accession>
<protein>
    <submittedName>
        <fullName evidence="6">Gfa-like protein</fullName>
    </submittedName>
</protein>